<keyword evidence="1" id="KW-0998">Cell outer membrane</keyword>
<keyword evidence="1" id="KW-0813">Transport</keyword>
<comment type="caution">
    <text evidence="5">The sequence shown here is derived from an EMBL/GenBank/DDBJ whole genome shotgun (WGS) entry which is preliminary data.</text>
</comment>
<dbReference type="NCBIfam" id="TIGR04057">
    <property type="entry name" value="SusC_RagA_signa"/>
    <property type="match status" value="1"/>
</dbReference>
<reference evidence="6" key="1">
    <citation type="journal article" date="2019" name="Int. J. Syst. Evol. Microbiol.">
        <title>The Global Catalogue of Microorganisms (GCM) 10K type strain sequencing project: providing services to taxonomists for standard genome sequencing and annotation.</title>
        <authorList>
            <consortium name="The Broad Institute Genomics Platform"/>
            <consortium name="The Broad Institute Genome Sequencing Center for Infectious Disease"/>
            <person name="Wu L."/>
            <person name="Ma J."/>
        </authorList>
    </citation>
    <scope>NUCLEOTIDE SEQUENCE [LARGE SCALE GENOMIC DNA]</scope>
    <source>
        <strain evidence="6">JCM 30531</strain>
    </source>
</reference>
<dbReference type="Pfam" id="PF07715">
    <property type="entry name" value="Plug"/>
    <property type="match status" value="1"/>
</dbReference>
<dbReference type="EMBL" id="BMPU01000005">
    <property type="protein sequence ID" value="GGM56472.1"/>
    <property type="molecule type" value="Genomic_DNA"/>
</dbReference>
<keyword evidence="6" id="KW-1185">Reference proteome</keyword>
<comment type="similarity">
    <text evidence="1 2">Belongs to the TonB-dependent receptor family.</text>
</comment>
<dbReference type="InterPro" id="IPR023997">
    <property type="entry name" value="TonB-dep_OMP_SusC/RagA_CS"/>
</dbReference>
<dbReference type="InterPro" id="IPR023996">
    <property type="entry name" value="TonB-dep_OMP_SusC/RagA"/>
</dbReference>
<dbReference type="SUPFAM" id="SSF56935">
    <property type="entry name" value="Porins"/>
    <property type="match status" value="1"/>
</dbReference>
<name>A0ABQ2H7S4_9PORP</name>
<protein>
    <submittedName>
        <fullName evidence="5">SusC/RagA family TonB-linked outer membrane protein</fullName>
    </submittedName>
</protein>
<dbReference type="InterPro" id="IPR037066">
    <property type="entry name" value="Plug_dom_sf"/>
</dbReference>
<evidence type="ECO:0000259" key="4">
    <source>
        <dbReference type="Pfam" id="PF07715"/>
    </source>
</evidence>
<organism evidence="5 6">
    <name type="scientific">Porphyromonas pasteri</name>
    <dbReference type="NCBI Taxonomy" id="1583331"/>
    <lineage>
        <taxon>Bacteria</taxon>
        <taxon>Pseudomonadati</taxon>
        <taxon>Bacteroidota</taxon>
        <taxon>Bacteroidia</taxon>
        <taxon>Bacteroidales</taxon>
        <taxon>Porphyromonadaceae</taxon>
        <taxon>Porphyromonas</taxon>
    </lineage>
</organism>
<gene>
    <name evidence="5" type="ORF">GCM10007088_14120</name>
</gene>
<accession>A0ABQ2H7S4</accession>
<dbReference type="Gene3D" id="2.60.40.1120">
    <property type="entry name" value="Carboxypeptidase-like, regulatory domain"/>
    <property type="match status" value="1"/>
</dbReference>
<dbReference type="NCBIfam" id="TIGR04056">
    <property type="entry name" value="OMP_RagA_SusC"/>
    <property type="match status" value="1"/>
</dbReference>
<keyword evidence="1" id="KW-1134">Transmembrane beta strand</keyword>
<feature type="domain" description="TonB-dependent receptor-like beta-barrel" evidence="3">
    <location>
        <begin position="434"/>
        <end position="890"/>
    </location>
</feature>
<keyword evidence="2" id="KW-0798">TonB box</keyword>
<evidence type="ECO:0000313" key="5">
    <source>
        <dbReference type="EMBL" id="GGM56472.1"/>
    </source>
</evidence>
<dbReference type="InterPro" id="IPR012910">
    <property type="entry name" value="Plug_dom"/>
</dbReference>
<keyword evidence="1 2" id="KW-0472">Membrane</keyword>
<evidence type="ECO:0000259" key="3">
    <source>
        <dbReference type="Pfam" id="PF00593"/>
    </source>
</evidence>
<dbReference type="InterPro" id="IPR000531">
    <property type="entry name" value="Beta-barrel_TonB"/>
</dbReference>
<dbReference type="Proteomes" id="UP000653477">
    <property type="component" value="Unassembled WGS sequence"/>
</dbReference>
<dbReference type="InterPro" id="IPR039426">
    <property type="entry name" value="TonB-dep_rcpt-like"/>
</dbReference>
<evidence type="ECO:0000313" key="6">
    <source>
        <dbReference type="Proteomes" id="UP000653477"/>
    </source>
</evidence>
<dbReference type="Pfam" id="PF00593">
    <property type="entry name" value="TonB_dep_Rec_b-barrel"/>
    <property type="match status" value="1"/>
</dbReference>
<dbReference type="InterPro" id="IPR008969">
    <property type="entry name" value="CarboxyPept-like_regulatory"/>
</dbReference>
<proteinExistence type="inferred from homology"/>
<sequence>MLLSSPLVTWAQGTITIKGVVRDTQKEPLAGVSIRVKGTTAGTTTTPTGDYTLQNVSRNATLVFSYIGMKKQEVPVSGRTTIDVVLEDDAQVAQEVVVVGYGTQKKVNLTGAVSSIDSKSLAARPVQNVGQALQGMIPGLNLSVGNSGGALNSSLALNIRGTGTIGTGSNSSPLVLIDGSEGDMNSLSANDIESISVLKDASASSIYGSRAAFGVILIKTKNGREGRARVSYTGNVRFATATQVPEMMDSEQFAKYFNAAGTNAGNGTVFTDEIMKRIVAYKQGTISEDLRSGTSWNERDRAWNLYTDSWANTDWFAEMYRKNAPSQEHNLSISGGSGKTNYYVSGALLDQQGLIRYGHDAFKRYNLTAKLSTDITPWLTVSYTNRWSREEYSRPSYMTGLFFHNIARRWPTNPVRDVHGYLIPGNETIQMQDGGVDRNQRDRVNQQLTLEARPLPGLLLRAENNYNTTYNFNHWDVLAIYSHDKDGLARLTSREGGDDGQTSVGESTWRNNYFNGRYYAEYSRLFAEKHDVKLIAGLDLEVNNYHDLGGSKKDLISNLVPTVNTATNDKPSLYSGYNHWATMGSFARLNYAYDERYLLEVSLRSNGSSRFIGNKRWATFPSFSAGWNIANEQFFSPLKKTFSMLKLRGSWGTLGNTEVQALYPWFLSQPVGTANSAWLIGGERLNTSNAPGIVSSALTWERIESWNVGLDFAALNNRLQGTLEYFNRTTRDMVGPPSPLPFTLGTGQPSENNATLVSKGWEAELKWRDYVGKVNYGLRFILSDDIQTVTQYYNPTGSLSTWYAGRRMGEIWGYTTAGIAKTNDEMNEHLKTNRPSWGDNWQAGDIMYKDLNGDDTVNGGANTLSDHGDLRRLGYNAPRFKVGFNADLTWQGLDFSFFLQGVGRRDWFDNSPYSVGATSHGQWQSVGFKEHWDFFRPEGDPNGANLNARYPRPLFEKGSKNMQTQSRYVVNAAYLRIKNIQLGYTLPASLTKKIGVSRLRVYTSADNLVTFTKLPKIFDPEATGGDWGPGKIYPLQRVISCGLNVNI</sequence>
<feature type="domain" description="TonB-dependent receptor plug" evidence="4">
    <location>
        <begin position="106"/>
        <end position="215"/>
    </location>
</feature>
<dbReference type="Pfam" id="PF13715">
    <property type="entry name" value="CarbopepD_reg_2"/>
    <property type="match status" value="1"/>
</dbReference>
<keyword evidence="1" id="KW-0812">Transmembrane</keyword>
<dbReference type="Gene3D" id="2.170.130.10">
    <property type="entry name" value="TonB-dependent receptor, plug domain"/>
    <property type="match status" value="1"/>
</dbReference>
<comment type="subcellular location">
    <subcellularLocation>
        <location evidence="1">Cell outer membrane</location>
        <topology evidence="1">Multi-pass membrane protein</topology>
    </subcellularLocation>
</comment>
<dbReference type="SUPFAM" id="SSF49464">
    <property type="entry name" value="Carboxypeptidase regulatory domain-like"/>
    <property type="match status" value="1"/>
</dbReference>
<evidence type="ECO:0000256" key="1">
    <source>
        <dbReference type="PROSITE-ProRule" id="PRU01360"/>
    </source>
</evidence>
<dbReference type="PROSITE" id="PS52016">
    <property type="entry name" value="TONB_DEPENDENT_REC_3"/>
    <property type="match status" value="1"/>
</dbReference>
<evidence type="ECO:0000256" key="2">
    <source>
        <dbReference type="RuleBase" id="RU003357"/>
    </source>
</evidence>